<dbReference type="Proteomes" id="UP001064632">
    <property type="component" value="Chromosome"/>
</dbReference>
<comment type="pathway">
    <text evidence="2 9">Amino-acid biosynthesis; L-histidine biosynthesis; L-histidine from 5-phospho-alpha-D-ribose 1-diphosphate: step 7/9.</text>
</comment>
<feature type="domain" description="Aminotransferase class I/classII large" evidence="10">
    <location>
        <begin position="46"/>
        <end position="377"/>
    </location>
</feature>
<keyword evidence="9" id="KW-0028">Amino-acid biosynthesis</keyword>
<dbReference type="EMBL" id="CP104694">
    <property type="protein sequence ID" value="UXI66631.1"/>
    <property type="molecule type" value="Genomic_DNA"/>
</dbReference>
<dbReference type="GO" id="GO:0004400">
    <property type="term" value="F:histidinol-phosphate transaminase activity"/>
    <property type="evidence" value="ECO:0007669"/>
    <property type="project" value="UniProtKB-EC"/>
</dbReference>
<evidence type="ECO:0000256" key="1">
    <source>
        <dbReference type="ARBA" id="ARBA00001933"/>
    </source>
</evidence>
<comment type="catalytic activity">
    <reaction evidence="8 9">
        <text>L-histidinol phosphate + 2-oxoglutarate = 3-(imidazol-4-yl)-2-oxopropyl phosphate + L-glutamate</text>
        <dbReference type="Rhea" id="RHEA:23744"/>
        <dbReference type="ChEBI" id="CHEBI:16810"/>
        <dbReference type="ChEBI" id="CHEBI:29985"/>
        <dbReference type="ChEBI" id="CHEBI:57766"/>
        <dbReference type="ChEBI" id="CHEBI:57980"/>
        <dbReference type="EC" id="2.6.1.9"/>
    </reaction>
</comment>
<dbReference type="PROSITE" id="PS00599">
    <property type="entry name" value="AA_TRANSFER_CLASS_2"/>
    <property type="match status" value="1"/>
</dbReference>
<evidence type="ECO:0000256" key="5">
    <source>
        <dbReference type="ARBA" id="ARBA00022576"/>
    </source>
</evidence>
<protein>
    <recommendedName>
        <fullName evidence="9">Histidinol-phosphate aminotransferase</fullName>
        <ecNumber evidence="9">2.6.1.9</ecNumber>
    </recommendedName>
    <alternativeName>
        <fullName evidence="9">Imidazole acetol-phosphate transaminase</fullName>
    </alternativeName>
</protein>
<dbReference type="NCBIfam" id="TIGR01141">
    <property type="entry name" value="hisC"/>
    <property type="match status" value="1"/>
</dbReference>
<keyword evidence="9" id="KW-0368">Histidine biosynthesis</keyword>
<evidence type="ECO:0000256" key="8">
    <source>
        <dbReference type="ARBA" id="ARBA00047481"/>
    </source>
</evidence>
<dbReference type="Gene3D" id="3.40.640.10">
    <property type="entry name" value="Type I PLP-dependent aspartate aminotransferase-like (Major domain)"/>
    <property type="match status" value="1"/>
</dbReference>
<dbReference type="InterPro" id="IPR004839">
    <property type="entry name" value="Aminotransferase_I/II_large"/>
</dbReference>
<name>A0ABY6BAS9_9GAMM</name>
<dbReference type="PANTHER" id="PTHR43643">
    <property type="entry name" value="HISTIDINOL-PHOSPHATE AMINOTRANSFERASE 2"/>
    <property type="match status" value="1"/>
</dbReference>
<accession>A0ABY6BAS9</accession>
<dbReference type="PANTHER" id="PTHR43643:SF3">
    <property type="entry name" value="HISTIDINOL-PHOSPHATE AMINOTRANSFERASE"/>
    <property type="match status" value="1"/>
</dbReference>
<dbReference type="HAMAP" id="MF_01023">
    <property type="entry name" value="HisC_aminotrans_2"/>
    <property type="match status" value="1"/>
</dbReference>
<evidence type="ECO:0000256" key="4">
    <source>
        <dbReference type="ARBA" id="ARBA00011738"/>
    </source>
</evidence>
<dbReference type="SUPFAM" id="SSF53383">
    <property type="entry name" value="PLP-dependent transferases"/>
    <property type="match status" value="1"/>
</dbReference>
<gene>
    <name evidence="9 11" type="primary">hisC</name>
    <name evidence="11" type="ORF">N4264_18000</name>
</gene>
<dbReference type="InterPro" id="IPR015424">
    <property type="entry name" value="PyrdxlP-dep_Trfase"/>
</dbReference>
<keyword evidence="6 9" id="KW-0808">Transferase</keyword>
<dbReference type="InterPro" id="IPR005861">
    <property type="entry name" value="HisP_aminotrans"/>
</dbReference>
<evidence type="ECO:0000313" key="12">
    <source>
        <dbReference type="Proteomes" id="UP001064632"/>
    </source>
</evidence>
<dbReference type="Pfam" id="PF00155">
    <property type="entry name" value="Aminotran_1_2"/>
    <property type="match status" value="1"/>
</dbReference>
<dbReference type="CDD" id="cd00609">
    <property type="entry name" value="AAT_like"/>
    <property type="match status" value="1"/>
</dbReference>
<comment type="subunit">
    <text evidence="4 9">Homodimer.</text>
</comment>
<evidence type="ECO:0000256" key="9">
    <source>
        <dbReference type="HAMAP-Rule" id="MF_01023"/>
    </source>
</evidence>
<keyword evidence="12" id="KW-1185">Reference proteome</keyword>
<feature type="modified residue" description="N6-(pyridoxal phosphate)lysine" evidence="9">
    <location>
        <position position="244"/>
    </location>
</feature>
<proteinExistence type="inferred from homology"/>
<keyword evidence="5 9" id="KW-0032">Aminotransferase</keyword>
<organism evidence="11 12">
    <name type="scientific">Tahibacter amnicola</name>
    <dbReference type="NCBI Taxonomy" id="2976241"/>
    <lineage>
        <taxon>Bacteria</taxon>
        <taxon>Pseudomonadati</taxon>
        <taxon>Pseudomonadota</taxon>
        <taxon>Gammaproteobacteria</taxon>
        <taxon>Lysobacterales</taxon>
        <taxon>Rhodanobacteraceae</taxon>
        <taxon>Tahibacter</taxon>
    </lineage>
</organism>
<evidence type="ECO:0000313" key="11">
    <source>
        <dbReference type="EMBL" id="UXI66631.1"/>
    </source>
</evidence>
<comment type="similarity">
    <text evidence="3 9">Belongs to the class-II pyridoxal-phosphate-dependent aminotransferase family. Histidinol-phosphate aminotransferase subfamily.</text>
</comment>
<evidence type="ECO:0000256" key="6">
    <source>
        <dbReference type="ARBA" id="ARBA00022679"/>
    </source>
</evidence>
<dbReference type="RefSeq" id="WP_261693615.1">
    <property type="nucleotide sequence ID" value="NZ_CP104694.1"/>
</dbReference>
<sequence length="378" mass="40525">MSADAMNSGPVRIDAVKLANPATQNLRAYDPGHDLPALRISYGERLVELGSNETSLGASPRVAEAIRQALPDVFRYPDPKGGSLKAALAQKLGVRPEQLTLGNGSHELLMLIAQCFADPATSVVFSQYGFAVFAIATAAAAAQPVRVPALPADHPTAPLGHDLDALAAAVRADTRIVYLANPNNPTGTWFNDAALDAFMARIPAHVLVVMDEAYAEYVGVEGVSSALRLLGRYPNLIVTRTFSKAYALAGLRVGYAVSSVEVAAVFERLRESFNVNHLALVGAEAALADEAHARQIREHTATEREWLAAQLRGRGLTVFPSQTNFLLVDFKRDATAVEAELFKHAVVVRPMAGYGLPTCLRVTVGVRSENERLLEALP</sequence>
<dbReference type="InterPro" id="IPR015422">
    <property type="entry name" value="PyrdxlP-dep_Trfase_small"/>
</dbReference>
<dbReference type="EC" id="2.6.1.9" evidence="9"/>
<evidence type="ECO:0000256" key="2">
    <source>
        <dbReference type="ARBA" id="ARBA00005011"/>
    </source>
</evidence>
<keyword evidence="7 9" id="KW-0663">Pyridoxal phosphate</keyword>
<reference evidence="11" key="1">
    <citation type="submission" date="2022-09" db="EMBL/GenBank/DDBJ databases">
        <title>Tahibacter sp. nov., isolated from a fresh water.</title>
        <authorList>
            <person name="Baek J.H."/>
            <person name="Lee J.K."/>
            <person name="Kim J.M."/>
            <person name="Jeon C.O."/>
        </authorList>
    </citation>
    <scope>NUCLEOTIDE SEQUENCE</scope>
    <source>
        <strain evidence="11">W38</strain>
    </source>
</reference>
<comment type="cofactor">
    <cofactor evidence="1 9">
        <name>pyridoxal 5'-phosphate</name>
        <dbReference type="ChEBI" id="CHEBI:597326"/>
    </cofactor>
</comment>
<dbReference type="InterPro" id="IPR050106">
    <property type="entry name" value="HistidinolP_aminotransfase"/>
</dbReference>
<dbReference type="InterPro" id="IPR015421">
    <property type="entry name" value="PyrdxlP-dep_Trfase_major"/>
</dbReference>
<evidence type="ECO:0000256" key="7">
    <source>
        <dbReference type="ARBA" id="ARBA00022898"/>
    </source>
</evidence>
<evidence type="ECO:0000259" key="10">
    <source>
        <dbReference type="Pfam" id="PF00155"/>
    </source>
</evidence>
<evidence type="ECO:0000256" key="3">
    <source>
        <dbReference type="ARBA" id="ARBA00007970"/>
    </source>
</evidence>
<dbReference type="Gene3D" id="3.90.1150.10">
    <property type="entry name" value="Aspartate Aminotransferase, domain 1"/>
    <property type="match status" value="1"/>
</dbReference>
<dbReference type="InterPro" id="IPR001917">
    <property type="entry name" value="Aminotrans_II_pyridoxalP_BS"/>
</dbReference>